<evidence type="ECO:0000313" key="8">
    <source>
        <dbReference type="Proteomes" id="UP000287198"/>
    </source>
</evidence>
<feature type="transmembrane region" description="Helical" evidence="5">
    <location>
        <begin position="52"/>
        <end position="69"/>
    </location>
</feature>
<evidence type="ECO:0000256" key="3">
    <source>
        <dbReference type="ARBA" id="ARBA00034247"/>
    </source>
</evidence>
<feature type="region of interest" description="Disordered" evidence="4">
    <location>
        <begin position="329"/>
        <end position="348"/>
    </location>
</feature>
<protein>
    <recommendedName>
        <fullName evidence="2">diguanylate cyclase</fullName>
        <ecNumber evidence="2">2.7.7.65</ecNumber>
    </recommendedName>
</protein>
<feature type="transmembrane region" description="Helical" evidence="5">
    <location>
        <begin position="28"/>
        <end position="46"/>
    </location>
</feature>
<dbReference type="GO" id="GO:0052621">
    <property type="term" value="F:diguanylate cyclase activity"/>
    <property type="evidence" value="ECO:0007669"/>
    <property type="project" value="UniProtKB-EC"/>
</dbReference>
<dbReference type="EMBL" id="PIPW01000002">
    <property type="protein sequence ID" value="RUO52708.1"/>
    <property type="molecule type" value="Genomic_DNA"/>
</dbReference>
<feature type="transmembrane region" description="Helical" evidence="5">
    <location>
        <begin position="76"/>
        <end position="95"/>
    </location>
</feature>
<dbReference type="OrthoDB" id="9812260at2"/>
<keyword evidence="8" id="KW-1185">Reference proteome</keyword>
<keyword evidence="5" id="KW-1133">Transmembrane helix</keyword>
<dbReference type="PANTHER" id="PTHR45138">
    <property type="entry name" value="REGULATORY COMPONENTS OF SENSORY TRANSDUCTION SYSTEM"/>
    <property type="match status" value="1"/>
</dbReference>
<gene>
    <name evidence="7" type="ORF">CWI69_06620</name>
</gene>
<proteinExistence type="predicted"/>
<keyword evidence="5" id="KW-0472">Membrane</keyword>
<evidence type="ECO:0000256" key="5">
    <source>
        <dbReference type="SAM" id="Phobius"/>
    </source>
</evidence>
<dbReference type="RefSeq" id="WP_126763111.1">
    <property type="nucleotide sequence ID" value="NZ_JBHLTZ010000012.1"/>
</dbReference>
<evidence type="ECO:0000256" key="4">
    <source>
        <dbReference type="SAM" id="MobiDB-lite"/>
    </source>
</evidence>
<keyword evidence="5" id="KW-0812">Transmembrane</keyword>
<dbReference type="NCBIfam" id="TIGR00254">
    <property type="entry name" value="GGDEF"/>
    <property type="match status" value="1"/>
</dbReference>
<dbReference type="EC" id="2.7.7.65" evidence="2"/>
<dbReference type="AlphaFoldDB" id="A0A432XVE1"/>
<evidence type="ECO:0000256" key="1">
    <source>
        <dbReference type="ARBA" id="ARBA00001946"/>
    </source>
</evidence>
<dbReference type="FunFam" id="3.30.70.270:FF:000001">
    <property type="entry name" value="Diguanylate cyclase domain protein"/>
    <property type="match status" value="1"/>
</dbReference>
<evidence type="ECO:0000256" key="2">
    <source>
        <dbReference type="ARBA" id="ARBA00012528"/>
    </source>
</evidence>
<comment type="catalytic activity">
    <reaction evidence="3">
        <text>2 GTP = 3',3'-c-di-GMP + 2 diphosphate</text>
        <dbReference type="Rhea" id="RHEA:24898"/>
        <dbReference type="ChEBI" id="CHEBI:33019"/>
        <dbReference type="ChEBI" id="CHEBI:37565"/>
        <dbReference type="ChEBI" id="CHEBI:58805"/>
        <dbReference type="EC" id="2.7.7.65"/>
    </reaction>
</comment>
<dbReference type="InterPro" id="IPR029787">
    <property type="entry name" value="Nucleotide_cyclase"/>
</dbReference>
<comment type="caution">
    <text evidence="7">The sequence shown here is derived from an EMBL/GenBank/DDBJ whole genome shotgun (WGS) entry which is preliminary data.</text>
</comment>
<dbReference type="CDD" id="cd01949">
    <property type="entry name" value="GGDEF"/>
    <property type="match status" value="1"/>
</dbReference>
<feature type="transmembrane region" description="Helical" evidence="5">
    <location>
        <begin position="146"/>
        <end position="166"/>
    </location>
</feature>
<dbReference type="PROSITE" id="PS50887">
    <property type="entry name" value="GGDEF"/>
    <property type="match status" value="1"/>
</dbReference>
<dbReference type="Proteomes" id="UP000287198">
    <property type="component" value="Unassembled WGS sequence"/>
</dbReference>
<comment type="cofactor">
    <cofactor evidence="1">
        <name>Mg(2+)</name>
        <dbReference type="ChEBI" id="CHEBI:18420"/>
    </cofactor>
</comment>
<dbReference type="InterPro" id="IPR000160">
    <property type="entry name" value="GGDEF_dom"/>
</dbReference>
<dbReference type="SMART" id="SM00267">
    <property type="entry name" value="GGDEF"/>
    <property type="match status" value="1"/>
</dbReference>
<dbReference type="Pfam" id="PF00990">
    <property type="entry name" value="GGDEF"/>
    <property type="match status" value="1"/>
</dbReference>
<evidence type="ECO:0000313" key="7">
    <source>
        <dbReference type="EMBL" id="RUO52708.1"/>
    </source>
</evidence>
<evidence type="ECO:0000259" key="6">
    <source>
        <dbReference type="PROSITE" id="PS50887"/>
    </source>
</evidence>
<dbReference type="InterPro" id="IPR043128">
    <property type="entry name" value="Rev_trsase/Diguanyl_cyclase"/>
</dbReference>
<feature type="domain" description="GGDEF" evidence="6">
    <location>
        <begin position="207"/>
        <end position="339"/>
    </location>
</feature>
<sequence>MPQTQKTLTEGSADELLRAFNVKVTGNILWAGGFTELVLSIAQFVLGNFGQALAILSAGLFFTAMAWYYHGRRIPIPVRIMFIGLLTVITIISMYQNGTIGVYWTYPLLVSCFFLFSGGKGIIAALILTVIFAATAMYVMPLDDGWRIAATLAIICALGSVFVVLLGELQKLLRKLVITDTLTGLQNRHLVTGVLEDAVYRFRRYQRPATVIMADLDHFKKLNDEHGHLFGDQVLKQVAERLQSVLRQNDRLFRVGGEEFLIVLPETKLDEAQYVAEKLRALIAEHSFNGRDARADVTLSLGVAELAEQQTWIEWLNIADSALMEAKRQGRNQVHTAPASPTAEVAPT</sequence>
<reference evidence="8" key="1">
    <citation type="journal article" date="2018" name="Front. Microbiol.">
        <title>Genome-Based Analysis Reveals the Taxonomy and Diversity of the Family Idiomarinaceae.</title>
        <authorList>
            <person name="Liu Y."/>
            <person name="Lai Q."/>
            <person name="Shao Z."/>
        </authorList>
    </citation>
    <scope>NUCLEOTIDE SEQUENCE [LARGE SCALE GENOMIC DNA]</scope>
    <source>
        <strain evidence="8">BH195</strain>
    </source>
</reference>
<dbReference type="Gene3D" id="3.30.70.270">
    <property type="match status" value="1"/>
</dbReference>
<accession>A0A432XVE1</accession>
<dbReference type="PANTHER" id="PTHR45138:SF9">
    <property type="entry name" value="DIGUANYLATE CYCLASE DGCM-RELATED"/>
    <property type="match status" value="1"/>
</dbReference>
<dbReference type="SUPFAM" id="SSF55073">
    <property type="entry name" value="Nucleotide cyclase"/>
    <property type="match status" value="1"/>
</dbReference>
<dbReference type="InterPro" id="IPR050469">
    <property type="entry name" value="Diguanylate_Cyclase"/>
</dbReference>
<organism evidence="7 8">
    <name type="scientific">Pseudidiomarina halophila</name>
    <dbReference type="NCBI Taxonomy" id="1449799"/>
    <lineage>
        <taxon>Bacteria</taxon>
        <taxon>Pseudomonadati</taxon>
        <taxon>Pseudomonadota</taxon>
        <taxon>Gammaproteobacteria</taxon>
        <taxon>Alteromonadales</taxon>
        <taxon>Idiomarinaceae</taxon>
        <taxon>Pseudidiomarina</taxon>
    </lineage>
</organism>
<name>A0A432XVE1_9GAMM</name>